<dbReference type="InterPro" id="IPR024764">
    <property type="entry name" value="TFIIIC_Znf"/>
</dbReference>
<dbReference type="AlphaFoldDB" id="A0A9W8BJ31"/>
<feature type="domain" description="Transcription factor IIIC putative zinc-finger" evidence="1">
    <location>
        <begin position="377"/>
        <end position="424"/>
    </location>
</feature>
<comment type="caution">
    <text evidence="2">The sequence shown here is derived from an EMBL/GenBank/DDBJ whole genome shotgun (WGS) entry which is preliminary data.</text>
</comment>
<accession>A0A9W8BJ31</accession>
<dbReference type="Proteomes" id="UP001150907">
    <property type="component" value="Unassembled WGS sequence"/>
</dbReference>
<protein>
    <recommendedName>
        <fullName evidence="1">Transcription factor IIIC putative zinc-finger domain-containing protein</fullName>
    </recommendedName>
</protein>
<keyword evidence="3" id="KW-1185">Reference proteome</keyword>
<dbReference type="OrthoDB" id="5542474at2759"/>
<name>A0A9W8BJ31_9FUNG</name>
<reference evidence="2" key="1">
    <citation type="submission" date="2022-07" db="EMBL/GenBank/DDBJ databases">
        <title>Phylogenomic reconstructions and comparative analyses of Kickxellomycotina fungi.</title>
        <authorList>
            <person name="Reynolds N.K."/>
            <person name="Stajich J.E."/>
            <person name="Barry K."/>
            <person name="Grigoriev I.V."/>
            <person name="Crous P."/>
            <person name="Smith M.E."/>
        </authorList>
    </citation>
    <scope>NUCLEOTIDE SEQUENCE</scope>
    <source>
        <strain evidence="2">IMI 214461</strain>
    </source>
</reference>
<evidence type="ECO:0000313" key="2">
    <source>
        <dbReference type="EMBL" id="KAJ2008687.1"/>
    </source>
</evidence>
<evidence type="ECO:0000313" key="3">
    <source>
        <dbReference type="Proteomes" id="UP001150907"/>
    </source>
</evidence>
<gene>
    <name evidence="2" type="ORF">H4R26_000006</name>
</gene>
<dbReference type="EMBL" id="JANBQF010000001">
    <property type="protein sequence ID" value="KAJ2008687.1"/>
    <property type="molecule type" value="Genomic_DNA"/>
</dbReference>
<sequence>MAGDAPEKREVSAAIEPTSNIEEVCLLERLPEAFAYAYAMAILASDSSVRIFAPLGNPDIVNWSQVGSYKPDGGGGQMCTIGAGLAKDVAGHGGAVALVACGYMDGTVDVVGVYPGAEDRRLVEAQRLLRLRASNTVINHVAWLNGGNSQRLLLLICAVDGRAGFWKISTDLSQADLIVSMGEMDWRPFTAHASSSECVVDQINWDVKVAGDGITRVHYHQLSDWTAESTEHCLYRLVNGHYRGELRYVLWDLVNECTPASIATLVECLQQMNVANGSDQHSQRLTMLNFIACTLKGAQLDDLATEARSASLDLHVQRLLVYLDGIIRSGELTLSDADRAYLTQVNWTVHQPAYAGIVSRLPRIMDLDKQRLRPLGCPVCSKEMALISRLTACCSRNHIFDICSVTLAILGSPGSDQCNTCMAKHKSAGSQEAGIGSLATARFSQSPVTVGVLFTDGPIFLCGECPWTGDELEDFVAHRKKHDPDAMY</sequence>
<dbReference type="Pfam" id="PF12660">
    <property type="entry name" value="zf-TFIIIC"/>
    <property type="match status" value="1"/>
</dbReference>
<proteinExistence type="predicted"/>
<organism evidence="2 3">
    <name type="scientific">Coemansia thaxteri</name>
    <dbReference type="NCBI Taxonomy" id="2663907"/>
    <lineage>
        <taxon>Eukaryota</taxon>
        <taxon>Fungi</taxon>
        <taxon>Fungi incertae sedis</taxon>
        <taxon>Zoopagomycota</taxon>
        <taxon>Kickxellomycotina</taxon>
        <taxon>Kickxellomycetes</taxon>
        <taxon>Kickxellales</taxon>
        <taxon>Kickxellaceae</taxon>
        <taxon>Coemansia</taxon>
    </lineage>
</organism>
<evidence type="ECO:0000259" key="1">
    <source>
        <dbReference type="Pfam" id="PF12660"/>
    </source>
</evidence>